<dbReference type="Pfam" id="PF07730">
    <property type="entry name" value="HisKA_3"/>
    <property type="match status" value="1"/>
</dbReference>
<sequence>MPDHAKTPAFRTDVVVHAVAAPLSALVVALLVYSGARAWQVAATALAAVTLHAALEVSRRRPVAGFAVASAAMLGLVLTPTPGWEPGALPSAVCFLVALWRTTAATGFRLRLAALLVSVGGIVLSGLVSWYRVDGAVPAWMPWATGTIGLGVVAAVWAAAIAATGRKARAARAEARRLAAAVSAERAHLRRDLHDVIAHSITVMVARVDAASVTTSDAGTGHELEDVADAGRDALGALRSMLTVLDAERPTPGKRPLTVAALPELVEAAATPLHRVTFTEAGARRPLTIGAELAVVRVVQEGITNALRHVRSPVAVEVRLDWRGPDVVVEVRDDGGDGVLDGGSPGTGLAGVRERVEAAQGSFTVARAAPGDGGWALAARLPAKGAP</sequence>
<evidence type="ECO:0000256" key="2">
    <source>
        <dbReference type="ARBA" id="ARBA00012438"/>
    </source>
</evidence>
<feature type="domain" description="Signal transduction histidine kinase subgroup 3 dimerisation and phosphoacceptor" evidence="11">
    <location>
        <begin position="185"/>
        <end position="246"/>
    </location>
</feature>
<dbReference type="Pfam" id="PF02518">
    <property type="entry name" value="HATPase_c"/>
    <property type="match status" value="1"/>
</dbReference>
<evidence type="ECO:0000256" key="7">
    <source>
        <dbReference type="ARBA" id="ARBA00022840"/>
    </source>
</evidence>
<dbReference type="CDD" id="cd16917">
    <property type="entry name" value="HATPase_UhpB-NarQ-NarX-like"/>
    <property type="match status" value="1"/>
</dbReference>
<feature type="transmembrane region" description="Helical" evidence="9">
    <location>
        <begin position="143"/>
        <end position="163"/>
    </location>
</feature>
<dbReference type="Gene3D" id="3.30.565.10">
    <property type="entry name" value="Histidine kinase-like ATPase, C-terminal domain"/>
    <property type="match status" value="1"/>
</dbReference>
<feature type="transmembrane region" description="Helical" evidence="9">
    <location>
        <begin position="12"/>
        <end position="32"/>
    </location>
</feature>
<accession>A0ABS1LQV9</accession>
<evidence type="ECO:0000256" key="8">
    <source>
        <dbReference type="ARBA" id="ARBA00023012"/>
    </source>
</evidence>
<dbReference type="GO" id="GO:0016301">
    <property type="term" value="F:kinase activity"/>
    <property type="evidence" value="ECO:0007669"/>
    <property type="project" value="UniProtKB-KW"/>
</dbReference>
<evidence type="ECO:0000313" key="12">
    <source>
        <dbReference type="EMBL" id="MBL0888682.1"/>
    </source>
</evidence>
<keyword evidence="6 12" id="KW-0418">Kinase</keyword>
<keyword evidence="4" id="KW-0808">Transferase</keyword>
<proteinExistence type="predicted"/>
<feature type="domain" description="Histidine kinase/HSP90-like ATPase" evidence="10">
    <location>
        <begin position="292"/>
        <end position="374"/>
    </location>
</feature>
<comment type="caution">
    <text evidence="12">The sequence shown here is derived from an EMBL/GenBank/DDBJ whole genome shotgun (WGS) entry which is preliminary data.</text>
</comment>
<evidence type="ECO:0000259" key="10">
    <source>
        <dbReference type="Pfam" id="PF02518"/>
    </source>
</evidence>
<dbReference type="SUPFAM" id="SSF55874">
    <property type="entry name" value="ATPase domain of HSP90 chaperone/DNA topoisomerase II/histidine kinase"/>
    <property type="match status" value="1"/>
</dbReference>
<evidence type="ECO:0000256" key="9">
    <source>
        <dbReference type="SAM" id="Phobius"/>
    </source>
</evidence>
<gene>
    <name evidence="12" type="ORF">HGK34_20785</name>
</gene>
<evidence type="ECO:0000256" key="5">
    <source>
        <dbReference type="ARBA" id="ARBA00022741"/>
    </source>
</evidence>
<dbReference type="Proteomes" id="UP000675409">
    <property type="component" value="Unassembled WGS sequence"/>
</dbReference>
<dbReference type="InterPro" id="IPR050482">
    <property type="entry name" value="Sensor_HK_TwoCompSys"/>
</dbReference>
<keyword evidence="8" id="KW-0902">Two-component regulatory system</keyword>
<keyword evidence="9" id="KW-0812">Transmembrane</keyword>
<comment type="catalytic activity">
    <reaction evidence="1">
        <text>ATP + protein L-histidine = ADP + protein N-phospho-L-histidine.</text>
        <dbReference type="EC" id="2.7.13.3"/>
    </reaction>
</comment>
<dbReference type="InterPro" id="IPR036890">
    <property type="entry name" value="HATPase_C_sf"/>
</dbReference>
<keyword evidence="9" id="KW-0472">Membrane</keyword>
<keyword evidence="3" id="KW-0597">Phosphoprotein</keyword>
<keyword evidence="5" id="KW-0547">Nucleotide-binding</keyword>
<evidence type="ECO:0000256" key="1">
    <source>
        <dbReference type="ARBA" id="ARBA00000085"/>
    </source>
</evidence>
<dbReference type="PANTHER" id="PTHR24421">
    <property type="entry name" value="NITRATE/NITRITE SENSOR PROTEIN NARX-RELATED"/>
    <property type="match status" value="1"/>
</dbReference>
<protein>
    <recommendedName>
        <fullName evidence="2">histidine kinase</fullName>
        <ecNumber evidence="2">2.7.13.3</ecNumber>
    </recommendedName>
</protein>
<feature type="transmembrane region" description="Helical" evidence="9">
    <location>
        <begin position="112"/>
        <end position="131"/>
    </location>
</feature>
<dbReference type="EMBL" id="JABBYC010000072">
    <property type="protein sequence ID" value="MBL0888682.1"/>
    <property type="molecule type" value="Genomic_DNA"/>
</dbReference>
<dbReference type="InterPro" id="IPR011712">
    <property type="entry name" value="Sig_transdc_His_kin_sub3_dim/P"/>
</dbReference>
<evidence type="ECO:0000259" key="11">
    <source>
        <dbReference type="Pfam" id="PF07730"/>
    </source>
</evidence>
<dbReference type="Gene3D" id="1.20.5.1930">
    <property type="match status" value="1"/>
</dbReference>
<evidence type="ECO:0000256" key="6">
    <source>
        <dbReference type="ARBA" id="ARBA00022777"/>
    </source>
</evidence>
<keyword evidence="13" id="KW-1185">Reference proteome</keyword>
<evidence type="ECO:0000256" key="4">
    <source>
        <dbReference type="ARBA" id="ARBA00022679"/>
    </source>
</evidence>
<evidence type="ECO:0000313" key="13">
    <source>
        <dbReference type="Proteomes" id="UP000675409"/>
    </source>
</evidence>
<name>A0ABS1LQV9_9MICO</name>
<reference evidence="12 13" key="1">
    <citation type="journal article" date="2021" name="Arch. Microbiol.">
        <title>Myceligenerans indicum sp. nov., an actinobacterium isolated from mangrove sediment of Sundarbans, India.</title>
        <authorList>
            <person name="Asha K."/>
            <person name="Bhadury P."/>
        </authorList>
    </citation>
    <scope>NUCLEOTIDE SEQUENCE [LARGE SCALE GENOMIC DNA]</scope>
    <source>
        <strain evidence="12 13">I2</strain>
    </source>
</reference>
<keyword evidence="7" id="KW-0067">ATP-binding</keyword>
<keyword evidence="9" id="KW-1133">Transmembrane helix</keyword>
<organism evidence="12 13">
    <name type="scientific">Myceligenerans indicum</name>
    <dbReference type="NCBI Taxonomy" id="2593663"/>
    <lineage>
        <taxon>Bacteria</taxon>
        <taxon>Bacillati</taxon>
        <taxon>Actinomycetota</taxon>
        <taxon>Actinomycetes</taxon>
        <taxon>Micrococcales</taxon>
        <taxon>Promicromonosporaceae</taxon>
        <taxon>Myceligenerans</taxon>
    </lineage>
</organism>
<evidence type="ECO:0000256" key="3">
    <source>
        <dbReference type="ARBA" id="ARBA00022553"/>
    </source>
</evidence>
<dbReference type="EC" id="2.7.13.3" evidence="2"/>
<dbReference type="PANTHER" id="PTHR24421:SF10">
    <property type="entry name" value="NITRATE_NITRITE SENSOR PROTEIN NARQ"/>
    <property type="match status" value="1"/>
</dbReference>
<dbReference type="InterPro" id="IPR003594">
    <property type="entry name" value="HATPase_dom"/>
</dbReference>